<dbReference type="GO" id="GO:0045547">
    <property type="term" value="F:ditrans,polycis-polyprenyl diphosphate synthase [(2E,6E)-farnesyl diphosphate specific] activity"/>
    <property type="evidence" value="ECO:0007669"/>
    <property type="project" value="TreeGrafter"/>
</dbReference>
<feature type="binding site" evidence="2">
    <location>
        <begin position="196"/>
        <end position="198"/>
    </location>
    <ligand>
        <name>substrate</name>
    </ligand>
</feature>
<feature type="binding site" evidence="2">
    <location>
        <position position="24"/>
    </location>
    <ligand>
        <name>Mg(2+)</name>
        <dbReference type="ChEBI" id="CHEBI:18420"/>
    </ligand>
</feature>
<comment type="function">
    <text evidence="2">Catalyzes the condensation of isopentenyl diphosphate (IPP) with allylic pyrophosphates generating different type of terpenoids.</text>
</comment>
<evidence type="ECO:0000313" key="3">
    <source>
        <dbReference type="EMBL" id="KKU01852.1"/>
    </source>
</evidence>
<dbReference type="EC" id="2.5.1.-" evidence="2"/>
<feature type="binding site" evidence="2">
    <location>
        <position position="73"/>
    </location>
    <ligand>
        <name>substrate</name>
    </ligand>
</feature>
<dbReference type="InterPro" id="IPR001441">
    <property type="entry name" value="UPP_synth-like"/>
</dbReference>
<dbReference type="Gene3D" id="3.40.1180.10">
    <property type="entry name" value="Decaprenyl diphosphate synthase-like"/>
    <property type="match status" value="1"/>
</dbReference>
<dbReference type="PANTHER" id="PTHR10291">
    <property type="entry name" value="DEHYDRODOLICHYL DIPHOSPHATE SYNTHASE FAMILY MEMBER"/>
    <property type="match status" value="1"/>
</dbReference>
<dbReference type="EMBL" id="LCKQ01000035">
    <property type="protein sequence ID" value="KKU01852.1"/>
    <property type="molecule type" value="Genomic_DNA"/>
</dbReference>
<gene>
    <name evidence="3" type="ORF">UX03_C0035G0006</name>
</gene>
<dbReference type="GO" id="GO:0000287">
    <property type="term" value="F:magnesium ion binding"/>
    <property type="evidence" value="ECO:0007669"/>
    <property type="project" value="UniProtKB-UniRule"/>
</dbReference>
<comment type="subunit">
    <text evidence="2">Homodimer.</text>
</comment>
<keyword evidence="2" id="KW-0479">Metal-binding</keyword>
<dbReference type="HAMAP" id="MF_01139">
    <property type="entry name" value="ISPT"/>
    <property type="match status" value="1"/>
</dbReference>
<dbReference type="Pfam" id="PF01255">
    <property type="entry name" value="Prenyltransf"/>
    <property type="match status" value="1"/>
</dbReference>
<comment type="caution">
    <text evidence="2">Lacks conserved residue(s) required for the propagation of feature annotation.</text>
</comment>
<feature type="binding site" evidence="2">
    <location>
        <position position="75"/>
    </location>
    <ligand>
        <name>substrate</name>
    </ligand>
</feature>
<feature type="binding site" evidence="2">
    <location>
        <position position="41"/>
    </location>
    <ligand>
        <name>substrate</name>
    </ligand>
</feature>
<proteinExistence type="inferred from homology"/>
<evidence type="ECO:0000313" key="4">
    <source>
        <dbReference type="Proteomes" id="UP000034086"/>
    </source>
</evidence>
<feature type="active site" evidence="2">
    <location>
        <position position="24"/>
    </location>
</feature>
<sequence length="427" mass="49574">MSDNPVIVLPRGTKIPDHIALIPDGDRRWARAKGFSPLEGHKAGYLALKSLARASRELGVHTLTLWGFSTENWERSSKETENIMNLARKMIEDFMKEAMKEGVRFVHLGRKDRLPSDLVDMINKTEEKSKNNTKHILNVALDYGGRDEILRTVRKIIRDGVSPEKVDEELFSSYLDTKDQPYPYVDLFIRTSGEQRTSGLMPWQMEYAEYYFEADHLPDFTPEKLREAILDYSRRRRRFGGNDAEQHLTFDPKVVARLEIAWWRLRKIPKGTRFQDYALNHLREQFGLSKKLAKEAARYLIVAFLEQDNGRNWEKAKTNLKKFYALLRDEVKLAFEPSIVASMQVKFWEDMAGKEQVKAASDAEETARELVAEVHRISLFQAAKAAHLLVLANIERNLAERGSGEKHWDKAQDYLERFYRALKERVA</sequence>
<feature type="binding site" evidence="2">
    <location>
        <position position="29"/>
    </location>
    <ligand>
        <name>substrate</name>
    </ligand>
</feature>
<organism evidence="3 4">
    <name type="scientific">Candidatus Woesebacteria bacterium GW2011_GWE1_45_18</name>
    <dbReference type="NCBI Taxonomy" id="1618598"/>
    <lineage>
        <taxon>Bacteria</taxon>
        <taxon>Candidatus Woeseibacteriota</taxon>
    </lineage>
</organism>
<feature type="binding site" evidence="2">
    <location>
        <begin position="69"/>
        <end position="71"/>
    </location>
    <ligand>
        <name>substrate</name>
    </ligand>
</feature>
<comment type="cofactor">
    <cofactor evidence="2">
        <name>Mg(2+)</name>
        <dbReference type="ChEBI" id="CHEBI:18420"/>
    </cofactor>
    <text evidence="2">Binds 2 magnesium ions per subunit.</text>
</comment>
<dbReference type="Proteomes" id="UP000034086">
    <property type="component" value="Unassembled WGS sequence"/>
</dbReference>
<dbReference type="GO" id="GO:0016094">
    <property type="term" value="P:polyprenol biosynthetic process"/>
    <property type="evidence" value="ECO:0007669"/>
    <property type="project" value="TreeGrafter"/>
</dbReference>
<evidence type="ECO:0000256" key="1">
    <source>
        <dbReference type="ARBA" id="ARBA00022679"/>
    </source>
</evidence>
<dbReference type="AlphaFoldDB" id="A0A0G1M1A4"/>
<dbReference type="InterPro" id="IPR036424">
    <property type="entry name" value="UPP_synth-like_sf"/>
</dbReference>
<keyword evidence="1 2" id="KW-0808">Transferase</keyword>
<feature type="binding site" evidence="2">
    <location>
        <position position="190"/>
    </location>
    <ligand>
        <name>substrate</name>
    </ligand>
</feature>
<dbReference type="SUPFAM" id="SSF64005">
    <property type="entry name" value="Undecaprenyl diphosphate synthase"/>
    <property type="match status" value="1"/>
</dbReference>
<accession>A0A0G1M1A4</accession>
<evidence type="ECO:0000256" key="2">
    <source>
        <dbReference type="HAMAP-Rule" id="MF_01139"/>
    </source>
</evidence>
<dbReference type="NCBIfam" id="TIGR00055">
    <property type="entry name" value="uppS"/>
    <property type="match status" value="1"/>
</dbReference>
<comment type="similarity">
    <text evidence="2">Belongs to the UPP synthase family.</text>
</comment>
<dbReference type="CDD" id="cd00475">
    <property type="entry name" value="Cis_IPPS"/>
    <property type="match status" value="1"/>
</dbReference>
<feature type="binding site" evidence="2">
    <location>
        <position position="209"/>
    </location>
    <ligand>
        <name>Mg(2+)</name>
        <dbReference type="ChEBI" id="CHEBI:18420"/>
    </ligand>
</feature>
<dbReference type="PANTHER" id="PTHR10291:SF0">
    <property type="entry name" value="DEHYDRODOLICHYL DIPHOSPHATE SYNTHASE 2"/>
    <property type="match status" value="1"/>
</dbReference>
<comment type="caution">
    <text evidence="3">The sequence shown here is derived from an EMBL/GenBank/DDBJ whole genome shotgun (WGS) entry which is preliminary data.</text>
</comment>
<feature type="active site" description="Proton acceptor" evidence="2">
    <location>
        <position position="72"/>
    </location>
</feature>
<name>A0A0G1M1A4_9BACT</name>
<protein>
    <recommendedName>
        <fullName evidence="2">Isoprenyl transferase</fullName>
        <ecNumber evidence="2">2.5.1.-</ecNumber>
    </recommendedName>
</protein>
<keyword evidence="2" id="KW-0460">Magnesium</keyword>
<reference evidence="3 4" key="1">
    <citation type="journal article" date="2015" name="Nature">
        <title>rRNA introns, odd ribosomes, and small enigmatic genomes across a large radiation of phyla.</title>
        <authorList>
            <person name="Brown C.T."/>
            <person name="Hug L.A."/>
            <person name="Thomas B.C."/>
            <person name="Sharon I."/>
            <person name="Castelle C.J."/>
            <person name="Singh A."/>
            <person name="Wilkins M.J."/>
            <person name="Williams K.H."/>
            <person name="Banfield J.F."/>
        </authorList>
    </citation>
    <scope>NUCLEOTIDE SEQUENCE [LARGE SCALE GENOMIC DNA]</scope>
</reference>